<dbReference type="SUPFAM" id="SSF47090">
    <property type="entry name" value="PGBD-like"/>
    <property type="match status" value="1"/>
</dbReference>
<evidence type="ECO:0000256" key="1">
    <source>
        <dbReference type="SAM" id="MobiDB-lite"/>
    </source>
</evidence>
<accession>A0A3D9SWG0</accession>
<feature type="domain" description="Peptidase C51" evidence="3">
    <location>
        <begin position="40"/>
        <end position="132"/>
    </location>
</feature>
<evidence type="ECO:0000259" key="2">
    <source>
        <dbReference type="Pfam" id="PF01471"/>
    </source>
</evidence>
<dbReference type="InterPro" id="IPR036366">
    <property type="entry name" value="PGBDSf"/>
</dbReference>
<proteinExistence type="predicted"/>
<feature type="domain" description="Peptidoglycan binding-like" evidence="2">
    <location>
        <begin position="185"/>
        <end position="239"/>
    </location>
</feature>
<dbReference type="Proteomes" id="UP000256661">
    <property type="component" value="Unassembled WGS sequence"/>
</dbReference>
<dbReference type="InterPro" id="IPR038765">
    <property type="entry name" value="Papain-like_cys_pep_sf"/>
</dbReference>
<evidence type="ECO:0000313" key="5">
    <source>
        <dbReference type="Proteomes" id="UP000256661"/>
    </source>
</evidence>
<feature type="region of interest" description="Disordered" evidence="1">
    <location>
        <begin position="148"/>
        <end position="187"/>
    </location>
</feature>
<dbReference type="InterPro" id="IPR007921">
    <property type="entry name" value="CHAP_dom"/>
</dbReference>
<comment type="caution">
    <text evidence="4">The sequence shown here is derived from an EMBL/GenBank/DDBJ whole genome shotgun (WGS) entry which is preliminary data.</text>
</comment>
<dbReference type="RefSeq" id="WP_245974620.1">
    <property type="nucleotide sequence ID" value="NZ_QTTT01000001.1"/>
</dbReference>
<evidence type="ECO:0000313" key="4">
    <source>
        <dbReference type="EMBL" id="REF00283.1"/>
    </source>
</evidence>
<dbReference type="SUPFAM" id="SSF54001">
    <property type="entry name" value="Cysteine proteinases"/>
    <property type="match status" value="1"/>
</dbReference>
<keyword evidence="5" id="KW-1185">Reference proteome</keyword>
<dbReference type="Gene3D" id="3.90.1720.60">
    <property type="match status" value="1"/>
</dbReference>
<sequence length="246" mass="27367">MGSAKGMLDAARSDIGLAGRPNKFTRAYAKEHGNEFLRAPWCDMAITYWARESGNEKAVLPGGDRAYTVWHAQDFQKADRWFKGTTDNVNKAEPGDIVFFDWGATNSTGAIDHVGIVEKVLGGGRLQTIEGNTGDAVRRRVRSSSVIAGFGRPNYDGKEPPPPSRPGTKAPKWPGRYLTQPPIMSGDDVRTWQTQMKKRGWRLTADGRYGPRSEEVCRSFQREKGLKVDGVVGPWTWRAAWEEPIT</sequence>
<dbReference type="InterPro" id="IPR002477">
    <property type="entry name" value="Peptidoglycan-bd-like"/>
</dbReference>
<gene>
    <name evidence="4" type="ORF">DFJ69_5812</name>
</gene>
<name>A0A3D9SWG0_9ACTN</name>
<dbReference type="Pfam" id="PF01471">
    <property type="entry name" value="PG_binding_1"/>
    <property type="match status" value="1"/>
</dbReference>
<dbReference type="AlphaFoldDB" id="A0A3D9SWG0"/>
<organism evidence="4 5">
    <name type="scientific">Thermomonospora umbrina</name>
    <dbReference type="NCBI Taxonomy" id="111806"/>
    <lineage>
        <taxon>Bacteria</taxon>
        <taxon>Bacillati</taxon>
        <taxon>Actinomycetota</taxon>
        <taxon>Actinomycetes</taxon>
        <taxon>Streptosporangiales</taxon>
        <taxon>Thermomonosporaceae</taxon>
        <taxon>Thermomonospora</taxon>
    </lineage>
</organism>
<dbReference type="EMBL" id="QTTT01000001">
    <property type="protein sequence ID" value="REF00283.1"/>
    <property type="molecule type" value="Genomic_DNA"/>
</dbReference>
<protein>
    <submittedName>
        <fullName evidence="4">Putative peptidoglycan binding protein</fullName>
    </submittedName>
</protein>
<dbReference type="InterPro" id="IPR036365">
    <property type="entry name" value="PGBD-like_sf"/>
</dbReference>
<evidence type="ECO:0000259" key="3">
    <source>
        <dbReference type="Pfam" id="PF05257"/>
    </source>
</evidence>
<reference evidence="4 5" key="1">
    <citation type="submission" date="2018-08" db="EMBL/GenBank/DDBJ databases">
        <title>Sequencing the genomes of 1000 actinobacteria strains.</title>
        <authorList>
            <person name="Klenk H.-P."/>
        </authorList>
    </citation>
    <scope>NUCLEOTIDE SEQUENCE [LARGE SCALE GENOMIC DNA]</scope>
    <source>
        <strain evidence="4 5">DSM 43927</strain>
    </source>
</reference>
<dbReference type="Pfam" id="PF05257">
    <property type="entry name" value="CHAP"/>
    <property type="match status" value="1"/>
</dbReference>
<dbReference type="Gene3D" id="1.10.101.10">
    <property type="entry name" value="PGBD-like superfamily/PGBD"/>
    <property type="match status" value="1"/>
</dbReference>